<organism evidence="2 3">
    <name type="scientific">Portunus trituberculatus</name>
    <name type="common">Swimming crab</name>
    <name type="synonym">Neptunus trituberculatus</name>
    <dbReference type="NCBI Taxonomy" id="210409"/>
    <lineage>
        <taxon>Eukaryota</taxon>
        <taxon>Metazoa</taxon>
        <taxon>Ecdysozoa</taxon>
        <taxon>Arthropoda</taxon>
        <taxon>Crustacea</taxon>
        <taxon>Multicrustacea</taxon>
        <taxon>Malacostraca</taxon>
        <taxon>Eumalacostraca</taxon>
        <taxon>Eucarida</taxon>
        <taxon>Decapoda</taxon>
        <taxon>Pleocyemata</taxon>
        <taxon>Brachyura</taxon>
        <taxon>Eubrachyura</taxon>
        <taxon>Portunoidea</taxon>
        <taxon>Portunidae</taxon>
        <taxon>Portuninae</taxon>
        <taxon>Portunus</taxon>
    </lineage>
</organism>
<feature type="region of interest" description="Disordered" evidence="1">
    <location>
        <begin position="190"/>
        <end position="256"/>
    </location>
</feature>
<protein>
    <submittedName>
        <fullName evidence="2">Uncharacterized protein</fullName>
    </submittedName>
</protein>
<comment type="caution">
    <text evidence="2">The sequence shown here is derived from an EMBL/GenBank/DDBJ whole genome shotgun (WGS) entry which is preliminary data.</text>
</comment>
<name>A0A5B7FXH1_PORTR</name>
<evidence type="ECO:0000256" key="1">
    <source>
        <dbReference type="SAM" id="MobiDB-lite"/>
    </source>
</evidence>
<sequence>MHWWESSTVEYAYHHAAAAFQPTCPDHTMTTQVFPHPWNYLVNNPQQNLTKEGRVTHSTAISTECEQTYTHQSLILQGQYSTASRLPYMWHSLKWSHLKFAMVPLSETTGDTHMVPTHNSDKMAKGGKRGLPLESSDGEKQCVSEYRTDTLTLLDGGVVTLSLGKLQGVAAAVRGLAALTILSAGEDTTQLTTNTTPLPHHQQQDTSSSPSYHTTTPPSSAKHITTTPPHHTINQQDTSLQTPPHHTTPPLAGHIM</sequence>
<feature type="compositionally biased region" description="Low complexity" evidence="1">
    <location>
        <begin position="190"/>
        <end position="233"/>
    </location>
</feature>
<dbReference type="Proteomes" id="UP000324222">
    <property type="component" value="Unassembled WGS sequence"/>
</dbReference>
<keyword evidence="3" id="KW-1185">Reference proteome</keyword>
<dbReference type="EMBL" id="VSRR010009034">
    <property type="protein sequence ID" value="MPC49683.1"/>
    <property type="molecule type" value="Genomic_DNA"/>
</dbReference>
<dbReference type="AlphaFoldDB" id="A0A5B7FXH1"/>
<reference evidence="2 3" key="1">
    <citation type="submission" date="2019-05" db="EMBL/GenBank/DDBJ databases">
        <title>Another draft genome of Portunus trituberculatus and its Hox gene families provides insights of decapod evolution.</title>
        <authorList>
            <person name="Jeong J.-H."/>
            <person name="Song I."/>
            <person name="Kim S."/>
            <person name="Choi T."/>
            <person name="Kim D."/>
            <person name="Ryu S."/>
            <person name="Kim W."/>
        </authorList>
    </citation>
    <scope>NUCLEOTIDE SEQUENCE [LARGE SCALE GENOMIC DNA]</scope>
    <source>
        <tissue evidence="2">Muscle</tissue>
    </source>
</reference>
<accession>A0A5B7FXH1</accession>
<gene>
    <name evidence="2" type="ORF">E2C01_043493</name>
</gene>
<evidence type="ECO:0000313" key="2">
    <source>
        <dbReference type="EMBL" id="MPC49683.1"/>
    </source>
</evidence>
<evidence type="ECO:0000313" key="3">
    <source>
        <dbReference type="Proteomes" id="UP000324222"/>
    </source>
</evidence>
<proteinExistence type="predicted"/>